<dbReference type="AlphaFoldDB" id="A0A1B9P3V2"/>
<comment type="caution">
    <text evidence="1">The sequence shown here is derived from an EMBL/GenBank/DDBJ whole genome shotgun (WGS) entry which is preliminary data.</text>
</comment>
<reference evidence="1 2" key="1">
    <citation type="submission" date="2016-06" db="EMBL/GenBank/DDBJ databases">
        <authorList>
            <person name="Kjaerup R.B."/>
            <person name="Dalgaard T.S."/>
            <person name="Juul-Madsen H.R."/>
        </authorList>
    </citation>
    <scope>NUCLEOTIDE SEQUENCE [LARGE SCALE GENOMIC DNA]</scope>
    <source>
        <strain evidence="1 2">1S159</strain>
    </source>
</reference>
<dbReference type="Proteomes" id="UP000093523">
    <property type="component" value="Unassembled WGS sequence"/>
</dbReference>
<protein>
    <submittedName>
        <fullName evidence="1">Cellulose synthase operon protein YhjQ</fullName>
    </submittedName>
</protein>
<dbReference type="InterPro" id="IPR017746">
    <property type="entry name" value="Cellulose_synthase_operon_BcsQ"/>
</dbReference>
<proteinExistence type="predicted"/>
<evidence type="ECO:0000313" key="2">
    <source>
        <dbReference type="Proteomes" id="UP000093523"/>
    </source>
</evidence>
<dbReference type="CDD" id="cd01983">
    <property type="entry name" value="SIMIBI"/>
    <property type="match status" value="1"/>
</dbReference>
<dbReference type="EMBL" id="MAJU01000004">
    <property type="protein sequence ID" value="OCH23154.1"/>
    <property type="molecule type" value="Genomic_DNA"/>
</dbReference>
<dbReference type="Gene3D" id="3.40.50.300">
    <property type="entry name" value="P-loop containing nucleotide triphosphate hydrolases"/>
    <property type="match status" value="1"/>
</dbReference>
<dbReference type="OrthoDB" id="5288747at2"/>
<dbReference type="NCBIfam" id="TIGR03371">
    <property type="entry name" value="cellulose_yhjQ"/>
    <property type="match status" value="1"/>
</dbReference>
<dbReference type="SUPFAM" id="SSF52540">
    <property type="entry name" value="P-loop containing nucleoside triphosphate hydrolases"/>
    <property type="match status" value="1"/>
</dbReference>
<evidence type="ECO:0000313" key="1">
    <source>
        <dbReference type="EMBL" id="OCH23154.1"/>
    </source>
</evidence>
<dbReference type="Pfam" id="PF06564">
    <property type="entry name" value="CBP_BcsQ"/>
    <property type="match status" value="1"/>
</dbReference>
<dbReference type="STRING" id="688.A6E04_04430"/>
<dbReference type="InterPro" id="IPR027417">
    <property type="entry name" value="P-loop_NTPase"/>
</dbReference>
<name>A0A1B9P3V2_ALILO</name>
<gene>
    <name evidence="1" type="ORF">A6E04_04430</name>
</gene>
<accession>A0A1B9P3V2</accession>
<organism evidence="1 2">
    <name type="scientific">Aliivibrio logei</name>
    <name type="common">Vibrio logei</name>
    <dbReference type="NCBI Taxonomy" id="688"/>
    <lineage>
        <taxon>Bacteria</taxon>
        <taxon>Pseudomonadati</taxon>
        <taxon>Pseudomonadota</taxon>
        <taxon>Gammaproteobacteria</taxon>
        <taxon>Vibrionales</taxon>
        <taxon>Vibrionaceae</taxon>
        <taxon>Aliivibrio</taxon>
    </lineage>
</organism>
<sequence length="256" mass="28824">MKRIIITGLRGGVGATTVAANLIQSLVALEQRAHVIDMRPENLMRLHFALDLSTTDGWAKRWLSGESWKNAAYISRGELPFVPYGALTVDEIDSVTQKLAELPHGLLDVFPSQPEVADEWQLILLPSVNELHHRYTALLDSADMVLCVINADIQNYTYSQQSAFFQCFNQRHHPYFLINGYQPLSENSVDLSLVFKQELAEQCLPMLLHHDTSIPDACSQLSNVIEYAPHSQISQGFNELAFWLLTHFSAKTMEGI</sequence>
<dbReference type="RefSeq" id="WP_065609646.1">
    <property type="nucleotide sequence ID" value="NZ_CAWMPN010000004.1"/>
</dbReference>